<dbReference type="InterPro" id="IPR006212">
    <property type="entry name" value="Furin_repeat"/>
</dbReference>
<dbReference type="SUPFAM" id="SSF57184">
    <property type="entry name" value="Growth factor receptor domain"/>
    <property type="match status" value="1"/>
</dbReference>
<proteinExistence type="predicted"/>
<reference evidence="1 2" key="1">
    <citation type="submission" date="2023-05" db="EMBL/GenBank/DDBJ databases">
        <title>B98-5 Cell Line De Novo Hybrid Assembly: An Optical Mapping Approach.</title>
        <authorList>
            <person name="Kananen K."/>
            <person name="Auerbach J.A."/>
            <person name="Kautto E."/>
            <person name="Blachly J.S."/>
        </authorList>
    </citation>
    <scope>NUCLEOTIDE SEQUENCE [LARGE SCALE GENOMIC DNA]</scope>
    <source>
        <strain evidence="1">B95-8</strain>
        <tissue evidence="1">Cell line</tissue>
    </source>
</reference>
<dbReference type="EMBL" id="JASSZA010000019">
    <property type="protein sequence ID" value="KAK2086870.1"/>
    <property type="molecule type" value="Genomic_DNA"/>
</dbReference>
<dbReference type="Gene3D" id="2.10.220.10">
    <property type="entry name" value="Hormone Receptor, Insulin-like Growth Factor Receptor 1, Chain A, domain 2"/>
    <property type="match status" value="1"/>
</dbReference>
<organism evidence="1 2">
    <name type="scientific">Saguinus oedipus</name>
    <name type="common">Cotton-top tamarin</name>
    <name type="synonym">Oedipomidas oedipus</name>
    <dbReference type="NCBI Taxonomy" id="9490"/>
    <lineage>
        <taxon>Eukaryota</taxon>
        <taxon>Metazoa</taxon>
        <taxon>Chordata</taxon>
        <taxon>Craniata</taxon>
        <taxon>Vertebrata</taxon>
        <taxon>Euteleostomi</taxon>
        <taxon>Mammalia</taxon>
        <taxon>Eutheria</taxon>
        <taxon>Euarchontoglires</taxon>
        <taxon>Primates</taxon>
        <taxon>Haplorrhini</taxon>
        <taxon>Platyrrhini</taxon>
        <taxon>Cebidae</taxon>
        <taxon>Callitrichinae</taxon>
        <taxon>Saguinus</taxon>
    </lineage>
</organism>
<evidence type="ECO:0000313" key="2">
    <source>
        <dbReference type="Proteomes" id="UP001266305"/>
    </source>
</evidence>
<comment type="caution">
    <text evidence="1">The sequence shown here is derived from an EMBL/GenBank/DDBJ whole genome shotgun (WGS) entry which is preliminary data.</text>
</comment>
<dbReference type="CDD" id="cd00064">
    <property type="entry name" value="FU"/>
    <property type="match status" value="1"/>
</dbReference>
<accession>A0ABQ9TQ10</accession>
<protein>
    <submittedName>
        <fullName evidence="1">Proprotein convertase subtilisin/kexin type 4</fullName>
    </submittedName>
</protein>
<keyword evidence="2" id="KW-1185">Reference proteome</keyword>
<dbReference type="Proteomes" id="UP001266305">
    <property type="component" value="Unassembled WGS sequence"/>
</dbReference>
<gene>
    <name evidence="1" type="primary">PCSK4_1</name>
    <name evidence="1" type="ORF">P7K49_032777</name>
</gene>
<dbReference type="InterPro" id="IPR009030">
    <property type="entry name" value="Growth_fac_rcpt_cys_sf"/>
</dbReference>
<evidence type="ECO:0000313" key="1">
    <source>
        <dbReference type="EMBL" id="KAK2086870.1"/>
    </source>
</evidence>
<name>A0ABQ9TQ10_SAGOE</name>
<dbReference type="SMART" id="SM00261">
    <property type="entry name" value="FU"/>
    <property type="match status" value="1"/>
</dbReference>
<sequence length="206" mass="22130">MLYRYTLLLYGTAEDMTARPPGPQVTSSLCVRRDTEGLCQGECRHGREVEAATAGTVPVASEGRWWATGLGWQVHGFHVSCGDPTYLLGQFCLAHCPPRFFNHTRLVTARPGHPAAPALRVCSSCHASCYTCRGSSPRDCTSCPPSYTLDQQQGSCLGPTTPDSHRQLRGAACPYHRCPALAMVLGLLAVTLGGPILCGMSTDRPP</sequence>